<dbReference type="AlphaFoldDB" id="A0A1Q3A1A6"/>
<evidence type="ECO:0000256" key="2">
    <source>
        <dbReference type="ARBA" id="ARBA00023157"/>
    </source>
</evidence>
<evidence type="ECO:0000256" key="1">
    <source>
        <dbReference type="ARBA" id="ARBA00007785"/>
    </source>
</evidence>
<reference evidence="3 4" key="1">
    <citation type="submission" date="2016-08" db="EMBL/GenBank/DDBJ databases">
        <title>Draft genome sequence of allopolyploid Zygosaccharomyces rouxii.</title>
        <authorList>
            <person name="Watanabe J."/>
            <person name="Uehara K."/>
            <person name="Mogi Y."/>
            <person name="Tsukioka Y."/>
        </authorList>
    </citation>
    <scope>NUCLEOTIDE SEQUENCE [LARGE SCALE GENOMIC DNA]</scope>
    <source>
        <strain evidence="3 4">NBRC 110957</strain>
    </source>
</reference>
<organism evidence="3 4">
    <name type="scientific">Zygosaccharomyces rouxii</name>
    <dbReference type="NCBI Taxonomy" id="4956"/>
    <lineage>
        <taxon>Eukaryota</taxon>
        <taxon>Fungi</taxon>
        <taxon>Dikarya</taxon>
        <taxon>Ascomycota</taxon>
        <taxon>Saccharomycotina</taxon>
        <taxon>Saccharomycetes</taxon>
        <taxon>Saccharomycetales</taxon>
        <taxon>Saccharomycetaceae</taxon>
        <taxon>Zygosaccharomyces</taxon>
    </lineage>
</organism>
<dbReference type="EMBL" id="BDGX01000016">
    <property type="protein sequence ID" value="GAV49484.1"/>
    <property type="molecule type" value="Genomic_DNA"/>
</dbReference>
<dbReference type="GO" id="GO:0033617">
    <property type="term" value="P:mitochondrial respiratory chain complex IV assembly"/>
    <property type="evidence" value="ECO:0007669"/>
    <property type="project" value="EnsemblFungi"/>
</dbReference>
<gene>
    <name evidence="3" type="ORF">ZYGR_0P01280</name>
</gene>
<dbReference type="GO" id="GO:0005743">
    <property type="term" value="C:mitochondrial inner membrane"/>
    <property type="evidence" value="ECO:0007669"/>
    <property type="project" value="EnsemblFungi"/>
</dbReference>
<accession>A0A1Q3A1A6</accession>
<sequence length="108" mass="12406">MGASCKDQHKAVAVCLQRSPCVMIERHTPQECFEDPELKKELPLLCISQMKAFLDCKRGMVDMTKRIRGNGPLSTGRYDQQYDKLCSGDFDPREELKKLELLDNNKKD</sequence>
<evidence type="ECO:0000313" key="3">
    <source>
        <dbReference type="EMBL" id="GAV49484.1"/>
    </source>
</evidence>
<dbReference type="Pfam" id="PF10203">
    <property type="entry name" value="Pet191_N"/>
    <property type="match status" value="1"/>
</dbReference>
<dbReference type="InterPro" id="IPR018793">
    <property type="entry name" value="Cyt_c_oxidase_assmbl_Pet191"/>
</dbReference>
<dbReference type="Proteomes" id="UP000187013">
    <property type="component" value="Unassembled WGS sequence"/>
</dbReference>
<comment type="similarity">
    <text evidence="1">Belongs to the PET191 family.</text>
</comment>
<dbReference type="GO" id="GO:0005758">
    <property type="term" value="C:mitochondrial intermembrane space"/>
    <property type="evidence" value="ECO:0007669"/>
    <property type="project" value="EnsemblFungi"/>
</dbReference>
<dbReference type="OMA" id="FLECKRG"/>
<name>A0A1Q3A1A6_ZYGRO</name>
<dbReference type="OrthoDB" id="282149at2759"/>
<evidence type="ECO:0008006" key="5">
    <source>
        <dbReference type="Google" id="ProtNLM"/>
    </source>
</evidence>
<protein>
    <recommendedName>
        <fullName evidence="5">Mitochondrial protein PET191</fullName>
    </recommendedName>
</protein>
<proteinExistence type="inferred from homology"/>
<dbReference type="PANTHER" id="PTHR28627:SF1">
    <property type="entry name" value="CYTOCHROME C OXIDASE ASSEMBLY FACTOR 5"/>
    <property type="match status" value="1"/>
</dbReference>
<keyword evidence="2" id="KW-1015">Disulfide bond</keyword>
<dbReference type="PROSITE" id="PS51808">
    <property type="entry name" value="CHCH"/>
    <property type="match status" value="1"/>
</dbReference>
<comment type="caution">
    <text evidence="3">The sequence shown here is derived from an EMBL/GenBank/DDBJ whole genome shotgun (WGS) entry which is preliminary data.</text>
</comment>
<dbReference type="eggNOG" id="KOG4114">
    <property type="taxonomic scope" value="Eukaryota"/>
</dbReference>
<evidence type="ECO:0000313" key="4">
    <source>
        <dbReference type="Proteomes" id="UP000187013"/>
    </source>
</evidence>
<dbReference type="PANTHER" id="PTHR28627">
    <property type="entry name" value="CYTOCHROME C OXIDASE ASSEMBLY FACTOR 5"/>
    <property type="match status" value="1"/>
</dbReference>